<dbReference type="EC" id="3.1.3.16" evidence="8"/>
<evidence type="ECO:0000313" key="9">
    <source>
        <dbReference type="Proteomes" id="UP000008311"/>
    </source>
</evidence>
<evidence type="ECO:0000313" key="8">
    <source>
        <dbReference type="EMBL" id="EEF49598.1"/>
    </source>
</evidence>
<keyword evidence="2" id="KW-0611">Plant defense</keyword>
<dbReference type="PRINTS" id="PR00364">
    <property type="entry name" value="DISEASERSIST"/>
</dbReference>
<keyword evidence="4" id="KW-1133">Transmembrane helix</keyword>
<keyword evidence="4" id="KW-0472">Membrane</keyword>
<accession>B9RGE3</accession>
<dbReference type="InterPro" id="IPR055414">
    <property type="entry name" value="LRR_R13L4/SHOC2-like"/>
</dbReference>
<dbReference type="AlphaFoldDB" id="B9RGE3"/>
<dbReference type="PANTHER" id="PTHR23155:SF955">
    <property type="entry name" value="AAA+ ATPASE DOMAIN-CONTAINING PROTEIN"/>
    <property type="match status" value="1"/>
</dbReference>
<dbReference type="STRING" id="3988.B9RGE3"/>
<evidence type="ECO:0000259" key="6">
    <source>
        <dbReference type="Pfam" id="PF23559"/>
    </source>
</evidence>
<evidence type="ECO:0000256" key="1">
    <source>
        <dbReference type="ARBA" id="ARBA00022737"/>
    </source>
</evidence>
<evidence type="ECO:0000259" key="5">
    <source>
        <dbReference type="Pfam" id="PF00931"/>
    </source>
</evidence>
<dbReference type="Pfam" id="PF23598">
    <property type="entry name" value="LRR_14"/>
    <property type="match status" value="1"/>
</dbReference>
<sequence>MVVEITVSLLIGKLNNLLAERDIICPGLRSQVRKYIQELEHLQRFLNKGSGNELALASSISLLPSVYSSEDMVDKFLVKLFRRRRIRNHVMKFLPSALLSASIQFSFTRQMQKFLSNDATKFSIMFKIAEDQRQQNKTEEEEENGSQSREQPKRWSRIADFLKESYNIVGLEDQRHDLVQLLLSRHGRWLPSIVIAVVGAAGSGKTTLVKFIYNRVQEVKQHFECCAWVNVSEEFQERDVLISILRQISEVTEEETLSLEALRIRVKYFLSRRTYLIVLDDIHSRDAWEILKFGFSTSVMGSRVILTMRSIEVARSLTPWISLFQIRPLNPQESWQLFLQKLRRPANGSELKSLQELIVRKCAGLPLAVVTLGGLLSTKPYAEWSMVIESDTFKSSSLNILAMSYQDLPSPVKSCLLYSGLFPKSHEIPIRRLLLLWLAEGLAISSHGGSIVPEDLVETHFEELVIRNMIVVEKWRLDGSPKTCKVQAALYDTILPTATDMGFFHVHRNYDYKDKPPFNVRRIAEYLDINCYPSDTSHIGYLRSYISFNTRKGDTPADQVDNLLKKISKRGFGLLTVLDLEYVYKPVLSEALGKLLHLRYLGLRWTFLDWIPESIGKLPCLETLDVKHTNIPALPISIWKAKKLRHLYMNDIHFGMSFQKQGIKVSLTNLQTLWGLLVGKSCSVINWLQQLTNLRKLGLTCLDSSVQKIINWIPELKENLESLRLRSINEFNEPSDLDLGTMKQHKKLSELHLFGRLVTFDMHELPPNLTMLTLSVSQLEQDPMPILGKLPRLSILRLFANSYLGKQMSSPRNGFPELRVLKLWMLEELEEWTVEEGSMRELQKLEIRCCTNLKLPGGLYNLAALDELTLTNMPGKFVADIRTNTKRSVKISTHYWKFPTLPAIKAPCSSNARVFLYGCPGITFLISSYIGIIFLY</sequence>
<dbReference type="GO" id="GO:0006952">
    <property type="term" value="P:defense response"/>
    <property type="evidence" value="ECO:0007669"/>
    <property type="project" value="UniProtKB-KW"/>
</dbReference>
<dbReference type="InParanoid" id="B9RGE3"/>
<dbReference type="Gene3D" id="1.10.10.10">
    <property type="entry name" value="Winged helix-like DNA-binding domain superfamily/Winged helix DNA-binding domain"/>
    <property type="match status" value="1"/>
</dbReference>
<dbReference type="InterPro" id="IPR058922">
    <property type="entry name" value="WHD_DRP"/>
</dbReference>
<dbReference type="GO" id="GO:0004722">
    <property type="term" value="F:protein serine/threonine phosphatase activity"/>
    <property type="evidence" value="ECO:0007669"/>
    <property type="project" value="UniProtKB-EC"/>
</dbReference>
<evidence type="ECO:0000259" key="7">
    <source>
        <dbReference type="Pfam" id="PF23598"/>
    </source>
</evidence>
<keyword evidence="4" id="KW-0812">Transmembrane</keyword>
<evidence type="ECO:0000256" key="2">
    <source>
        <dbReference type="ARBA" id="ARBA00022821"/>
    </source>
</evidence>
<dbReference type="InterPro" id="IPR027417">
    <property type="entry name" value="P-loop_NTPase"/>
</dbReference>
<keyword evidence="1" id="KW-0677">Repeat</keyword>
<dbReference type="InterPro" id="IPR002182">
    <property type="entry name" value="NB-ARC"/>
</dbReference>
<organism evidence="8 9">
    <name type="scientific">Ricinus communis</name>
    <name type="common">Castor bean</name>
    <dbReference type="NCBI Taxonomy" id="3988"/>
    <lineage>
        <taxon>Eukaryota</taxon>
        <taxon>Viridiplantae</taxon>
        <taxon>Streptophyta</taxon>
        <taxon>Embryophyta</taxon>
        <taxon>Tracheophyta</taxon>
        <taxon>Spermatophyta</taxon>
        <taxon>Magnoliopsida</taxon>
        <taxon>eudicotyledons</taxon>
        <taxon>Gunneridae</taxon>
        <taxon>Pentapetalae</taxon>
        <taxon>rosids</taxon>
        <taxon>fabids</taxon>
        <taxon>Malpighiales</taxon>
        <taxon>Euphorbiaceae</taxon>
        <taxon>Acalyphoideae</taxon>
        <taxon>Acalypheae</taxon>
        <taxon>Ricinus</taxon>
    </lineage>
</organism>
<dbReference type="Gene3D" id="3.40.50.300">
    <property type="entry name" value="P-loop containing nucleotide triphosphate hydrolases"/>
    <property type="match status" value="1"/>
</dbReference>
<dbReference type="EMBL" id="EQ973778">
    <property type="protein sequence ID" value="EEF49598.1"/>
    <property type="molecule type" value="Genomic_DNA"/>
</dbReference>
<dbReference type="Pfam" id="PF23559">
    <property type="entry name" value="WHD_DRP"/>
    <property type="match status" value="1"/>
</dbReference>
<feature type="region of interest" description="Disordered" evidence="3">
    <location>
        <begin position="133"/>
        <end position="152"/>
    </location>
</feature>
<dbReference type="InterPro" id="IPR032675">
    <property type="entry name" value="LRR_dom_sf"/>
</dbReference>
<dbReference type="InterPro" id="IPR036388">
    <property type="entry name" value="WH-like_DNA-bd_sf"/>
</dbReference>
<evidence type="ECO:0000256" key="3">
    <source>
        <dbReference type="SAM" id="MobiDB-lite"/>
    </source>
</evidence>
<dbReference type="GO" id="GO:0043531">
    <property type="term" value="F:ADP binding"/>
    <property type="evidence" value="ECO:0007669"/>
    <property type="project" value="InterPro"/>
</dbReference>
<dbReference type="GO" id="GO:0051707">
    <property type="term" value="P:response to other organism"/>
    <property type="evidence" value="ECO:0007669"/>
    <property type="project" value="UniProtKB-ARBA"/>
</dbReference>
<dbReference type="Pfam" id="PF00931">
    <property type="entry name" value="NB-ARC"/>
    <property type="match status" value="1"/>
</dbReference>
<dbReference type="SUPFAM" id="SSF52540">
    <property type="entry name" value="P-loop containing nucleoside triphosphate hydrolases"/>
    <property type="match status" value="1"/>
</dbReference>
<dbReference type="Gene3D" id="1.10.8.430">
    <property type="entry name" value="Helical domain of apoptotic protease-activating factors"/>
    <property type="match status" value="1"/>
</dbReference>
<feature type="domain" description="Disease resistance protein winged helix" evidence="6">
    <location>
        <begin position="421"/>
        <end position="492"/>
    </location>
</feature>
<feature type="transmembrane region" description="Helical" evidence="4">
    <location>
        <begin position="914"/>
        <end position="935"/>
    </location>
</feature>
<keyword evidence="9" id="KW-1185">Reference proteome</keyword>
<feature type="domain" description="NB-ARC" evidence="5">
    <location>
        <begin position="190"/>
        <end position="341"/>
    </location>
</feature>
<proteinExistence type="predicted"/>
<feature type="domain" description="Disease resistance R13L4/SHOC-2-like LRR" evidence="7">
    <location>
        <begin position="569"/>
        <end position="869"/>
    </location>
</feature>
<gene>
    <name evidence="8" type="ORF">RCOM_1453360</name>
</gene>
<protein>
    <submittedName>
        <fullName evidence="8">Disease resistance protein RPM1, putative</fullName>
        <ecNumber evidence="8">3.1.3.16</ecNumber>
    </submittedName>
</protein>
<dbReference type="Gene3D" id="3.80.10.10">
    <property type="entry name" value="Ribonuclease Inhibitor"/>
    <property type="match status" value="1"/>
</dbReference>
<dbReference type="InterPro" id="IPR044974">
    <property type="entry name" value="Disease_R_plants"/>
</dbReference>
<dbReference type="InterPro" id="IPR042197">
    <property type="entry name" value="Apaf_helical"/>
</dbReference>
<keyword evidence="8" id="KW-0378">Hydrolase</keyword>
<evidence type="ECO:0000256" key="4">
    <source>
        <dbReference type="SAM" id="Phobius"/>
    </source>
</evidence>
<dbReference type="eggNOG" id="KOG4658">
    <property type="taxonomic scope" value="Eukaryota"/>
</dbReference>
<dbReference type="SUPFAM" id="SSF52058">
    <property type="entry name" value="L domain-like"/>
    <property type="match status" value="1"/>
</dbReference>
<name>B9RGE3_RICCO</name>
<dbReference type="PANTHER" id="PTHR23155">
    <property type="entry name" value="DISEASE RESISTANCE PROTEIN RP"/>
    <property type="match status" value="1"/>
</dbReference>
<reference evidence="9" key="1">
    <citation type="journal article" date="2010" name="Nat. Biotechnol.">
        <title>Draft genome sequence of the oilseed species Ricinus communis.</title>
        <authorList>
            <person name="Chan A.P."/>
            <person name="Crabtree J."/>
            <person name="Zhao Q."/>
            <person name="Lorenzi H."/>
            <person name="Orvis J."/>
            <person name="Puiu D."/>
            <person name="Melake-Berhan A."/>
            <person name="Jones K.M."/>
            <person name="Redman J."/>
            <person name="Chen G."/>
            <person name="Cahoon E.B."/>
            <person name="Gedil M."/>
            <person name="Stanke M."/>
            <person name="Haas B.J."/>
            <person name="Wortman J.R."/>
            <person name="Fraser-Liggett C.M."/>
            <person name="Ravel J."/>
            <person name="Rabinowicz P.D."/>
        </authorList>
    </citation>
    <scope>NUCLEOTIDE SEQUENCE [LARGE SCALE GENOMIC DNA]</scope>
    <source>
        <strain evidence="9">cv. Hale</strain>
    </source>
</reference>
<dbReference type="Proteomes" id="UP000008311">
    <property type="component" value="Unassembled WGS sequence"/>
</dbReference>